<evidence type="ECO:0000313" key="1">
    <source>
        <dbReference type="EMBL" id="EHP72636.1"/>
    </source>
</evidence>
<protein>
    <submittedName>
        <fullName evidence="1">Uncharacterized protein</fullName>
    </submittedName>
</protein>
<name>H1KVP2_METEX</name>
<feature type="non-terminal residue" evidence="1">
    <location>
        <position position="31"/>
    </location>
</feature>
<sequence>MSIFRAVVIEKNDTGQTVTLKDFSEADLMDG</sequence>
<dbReference type="EMBL" id="AGJK01000528">
    <property type="protein sequence ID" value="EHP72636.1"/>
    <property type="molecule type" value="Genomic_DNA"/>
</dbReference>
<comment type="caution">
    <text evidence="1">The sequence shown here is derived from an EMBL/GenBank/DDBJ whole genome shotgun (WGS) entry which is preliminary data.</text>
</comment>
<dbReference type="AlphaFoldDB" id="H1KVP2"/>
<organism evidence="1 2">
    <name type="scientific">Methylorubrum extorquens DSM 13060</name>
    <dbReference type="NCBI Taxonomy" id="882800"/>
    <lineage>
        <taxon>Bacteria</taxon>
        <taxon>Pseudomonadati</taxon>
        <taxon>Pseudomonadota</taxon>
        <taxon>Alphaproteobacteria</taxon>
        <taxon>Hyphomicrobiales</taxon>
        <taxon>Methylobacteriaceae</taxon>
        <taxon>Methylorubrum</taxon>
    </lineage>
</organism>
<reference evidence="1 2" key="1">
    <citation type="submission" date="2011-09" db="EMBL/GenBank/DDBJ databases">
        <title>The draft genome of Methylobacterium extorquens DSM 13060.</title>
        <authorList>
            <consortium name="US DOE Joint Genome Institute (JGI-PGF)"/>
            <person name="Lucas S."/>
            <person name="Han J."/>
            <person name="Lapidus A."/>
            <person name="Cheng J.-F."/>
            <person name="Goodwin L."/>
            <person name="Pitluck S."/>
            <person name="Peters L."/>
            <person name="Land M.L."/>
            <person name="Hauser L."/>
            <person name="Koskimaki J."/>
            <person name="Halonen O."/>
            <person name="Pirttila A."/>
            <person name="Frank C."/>
            <person name="Woyke T.J."/>
        </authorList>
    </citation>
    <scope>NUCLEOTIDE SEQUENCE [LARGE SCALE GENOMIC DNA]</scope>
    <source>
        <strain evidence="1 2">DSM 13060</strain>
    </source>
</reference>
<proteinExistence type="predicted"/>
<evidence type="ECO:0000313" key="2">
    <source>
        <dbReference type="Proteomes" id="UP000004382"/>
    </source>
</evidence>
<accession>H1KVP2</accession>
<dbReference type="Proteomes" id="UP000004382">
    <property type="component" value="Unassembled WGS sequence"/>
</dbReference>
<gene>
    <name evidence="1" type="ORF">MetexDRAFT_6705</name>
</gene>